<evidence type="ECO:0000256" key="2">
    <source>
        <dbReference type="ARBA" id="ARBA00004651"/>
    </source>
</evidence>
<keyword evidence="5 15" id="KW-0645">Protease</keyword>
<dbReference type="GO" id="GO:0008237">
    <property type="term" value="F:metallopeptidase activity"/>
    <property type="evidence" value="ECO:0007669"/>
    <property type="project" value="UniProtKB-KW"/>
</dbReference>
<sequence length="214" mass="23076">MFPDIARAIQEIALLLVPVLMGVTFHEVAHGYVANWLGDPTARLAGRLTFNPLKHLDPIGALAFLLTRMIGWAKPVPVNPRYFRDPARGMMLVALAGPAMNVALAIGFALLIRLIEYAAMGVVPDSAAYRILAPLAYICAAGVQVNLALAVFNLLPIPPLDGSNVLAAFLPPPLADRYMSFGRWGFIALLLLAVTGILGRLIMPLVSFFTHVLL</sequence>
<dbReference type="InterPro" id="IPR052348">
    <property type="entry name" value="Metallopeptidase_M50B"/>
</dbReference>
<evidence type="ECO:0000256" key="6">
    <source>
        <dbReference type="ARBA" id="ARBA00022692"/>
    </source>
</evidence>
<evidence type="ECO:0000256" key="3">
    <source>
        <dbReference type="ARBA" id="ARBA00007931"/>
    </source>
</evidence>
<comment type="caution">
    <text evidence="15">The sequence shown here is derived from an EMBL/GenBank/DDBJ whole genome shotgun (WGS) entry which is preliminary data.</text>
</comment>
<dbReference type="OrthoDB" id="9800627at2"/>
<comment type="subcellular location">
    <subcellularLocation>
        <location evidence="2">Cell membrane</location>
        <topology evidence="2">Multi-pass membrane protein</topology>
    </subcellularLocation>
</comment>
<evidence type="ECO:0000256" key="10">
    <source>
        <dbReference type="ARBA" id="ARBA00022989"/>
    </source>
</evidence>
<dbReference type="AlphaFoldDB" id="A0A7C9ILQ4"/>
<evidence type="ECO:0000256" key="11">
    <source>
        <dbReference type="ARBA" id="ARBA00023049"/>
    </source>
</evidence>
<dbReference type="GO" id="GO:0005886">
    <property type="term" value="C:plasma membrane"/>
    <property type="evidence" value="ECO:0007669"/>
    <property type="project" value="UniProtKB-SubCell"/>
</dbReference>
<dbReference type="RefSeq" id="WP_160961767.1">
    <property type="nucleotide sequence ID" value="NZ_WVUD01000024.1"/>
</dbReference>
<keyword evidence="16" id="KW-1185">Reference proteome</keyword>
<dbReference type="InterPro" id="IPR008915">
    <property type="entry name" value="Peptidase_M50"/>
</dbReference>
<evidence type="ECO:0000313" key="15">
    <source>
        <dbReference type="EMBL" id="MYL84081.1"/>
    </source>
</evidence>
<evidence type="ECO:0000256" key="5">
    <source>
        <dbReference type="ARBA" id="ARBA00022670"/>
    </source>
</evidence>
<name>A0A7C9ILQ4_9BACT</name>
<keyword evidence="9" id="KW-0862">Zinc</keyword>
<keyword evidence="7" id="KW-0479">Metal-binding</keyword>
<feature type="transmembrane region" description="Helical" evidence="13">
    <location>
        <begin position="186"/>
        <end position="209"/>
    </location>
</feature>
<dbReference type="EMBL" id="WVUD01000024">
    <property type="protein sequence ID" value="MYL84081.1"/>
    <property type="molecule type" value="Genomic_DNA"/>
</dbReference>
<evidence type="ECO:0000256" key="12">
    <source>
        <dbReference type="ARBA" id="ARBA00023136"/>
    </source>
</evidence>
<keyword evidence="4" id="KW-1003">Cell membrane</keyword>
<dbReference type="Pfam" id="PF02163">
    <property type="entry name" value="Peptidase_M50"/>
    <property type="match status" value="1"/>
</dbReference>
<reference evidence="15 16" key="1">
    <citation type="submission" date="2020-01" db="EMBL/GenBank/DDBJ databases">
        <title>Genome sequence of Desulfovibrio aerotolerans DSM 16695(T).</title>
        <authorList>
            <person name="Karnachuk O."/>
            <person name="Avakyan M."/>
            <person name="Mardanov A."/>
            <person name="Kadnikov V."/>
            <person name="Ravin N."/>
        </authorList>
    </citation>
    <scope>NUCLEOTIDE SEQUENCE [LARGE SCALE GENOMIC DNA]</scope>
    <source>
        <strain evidence="15 16">DSM 16695</strain>
    </source>
</reference>
<feature type="transmembrane region" description="Helical" evidence="13">
    <location>
        <begin position="12"/>
        <end position="33"/>
    </location>
</feature>
<dbReference type="PANTHER" id="PTHR35864:SF1">
    <property type="entry name" value="ZINC METALLOPROTEASE YWHC-RELATED"/>
    <property type="match status" value="1"/>
</dbReference>
<dbReference type="GO" id="GO:0006508">
    <property type="term" value="P:proteolysis"/>
    <property type="evidence" value="ECO:0007669"/>
    <property type="project" value="UniProtKB-KW"/>
</dbReference>
<dbReference type="Proteomes" id="UP000482487">
    <property type="component" value="Unassembled WGS sequence"/>
</dbReference>
<evidence type="ECO:0000259" key="14">
    <source>
        <dbReference type="Pfam" id="PF02163"/>
    </source>
</evidence>
<feature type="domain" description="Peptidase M50" evidence="14">
    <location>
        <begin position="139"/>
        <end position="171"/>
    </location>
</feature>
<dbReference type="PANTHER" id="PTHR35864">
    <property type="entry name" value="ZINC METALLOPROTEASE MJ0611-RELATED"/>
    <property type="match status" value="1"/>
</dbReference>
<dbReference type="GO" id="GO:0046872">
    <property type="term" value="F:metal ion binding"/>
    <property type="evidence" value="ECO:0007669"/>
    <property type="project" value="UniProtKB-KW"/>
</dbReference>
<proteinExistence type="inferred from homology"/>
<keyword evidence="11" id="KW-0482">Metalloprotease</keyword>
<feature type="transmembrane region" description="Helical" evidence="13">
    <location>
        <begin position="135"/>
        <end position="155"/>
    </location>
</feature>
<keyword evidence="12 13" id="KW-0472">Membrane</keyword>
<organism evidence="15 16">
    <name type="scientific">Solidesulfovibrio aerotolerans</name>
    <dbReference type="NCBI Taxonomy" id="295255"/>
    <lineage>
        <taxon>Bacteria</taxon>
        <taxon>Pseudomonadati</taxon>
        <taxon>Thermodesulfobacteriota</taxon>
        <taxon>Desulfovibrionia</taxon>
        <taxon>Desulfovibrionales</taxon>
        <taxon>Desulfovibrionaceae</taxon>
        <taxon>Solidesulfovibrio</taxon>
    </lineage>
</organism>
<protein>
    <submittedName>
        <fullName evidence="15">Site-2 protease family protein</fullName>
    </submittedName>
</protein>
<feature type="transmembrane region" description="Helical" evidence="13">
    <location>
        <begin position="92"/>
        <end position="115"/>
    </location>
</feature>
<comment type="cofactor">
    <cofactor evidence="1">
        <name>Zn(2+)</name>
        <dbReference type="ChEBI" id="CHEBI:29105"/>
    </cofactor>
</comment>
<comment type="similarity">
    <text evidence="3">Belongs to the peptidase M50B family.</text>
</comment>
<keyword evidence="10 13" id="KW-1133">Transmembrane helix</keyword>
<dbReference type="InterPro" id="IPR044537">
    <property type="entry name" value="Rip2-like"/>
</dbReference>
<dbReference type="CDD" id="cd06158">
    <property type="entry name" value="S2P-M50_like_1"/>
    <property type="match status" value="1"/>
</dbReference>
<evidence type="ECO:0000256" key="9">
    <source>
        <dbReference type="ARBA" id="ARBA00022833"/>
    </source>
</evidence>
<gene>
    <name evidence="15" type="ORF">GTA51_13185</name>
</gene>
<evidence type="ECO:0000256" key="13">
    <source>
        <dbReference type="SAM" id="Phobius"/>
    </source>
</evidence>
<evidence type="ECO:0000256" key="7">
    <source>
        <dbReference type="ARBA" id="ARBA00022723"/>
    </source>
</evidence>
<accession>A0A7C9ILQ4</accession>
<keyword evidence="8" id="KW-0378">Hydrolase</keyword>
<evidence type="ECO:0000256" key="1">
    <source>
        <dbReference type="ARBA" id="ARBA00001947"/>
    </source>
</evidence>
<evidence type="ECO:0000256" key="4">
    <source>
        <dbReference type="ARBA" id="ARBA00022475"/>
    </source>
</evidence>
<evidence type="ECO:0000256" key="8">
    <source>
        <dbReference type="ARBA" id="ARBA00022801"/>
    </source>
</evidence>
<evidence type="ECO:0000313" key="16">
    <source>
        <dbReference type="Proteomes" id="UP000482487"/>
    </source>
</evidence>
<keyword evidence="6 13" id="KW-0812">Transmembrane</keyword>